<dbReference type="RefSeq" id="WP_086975604.1">
    <property type="nucleotide sequence ID" value="NZ_NFSB01000069.1"/>
</dbReference>
<dbReference type="AlphaFoldDB" id="A0A1Y3LH84"/>
<name>A0A1Y3LH84_PSEPU</name>
<dbReference type="EMBL" id="NFSB01000069">
    <property type="protein sequence ID" value="OUM34742.1"/>
    <property type="molecule type" value="Genomic_DNA"/>
</dbReference>
<proteinExistence type="predicted"/>
<accession>A0A1Y3LH84</accession>
<dbReference type="Proteomes" id="UP000196082">
    <property type="component" value="Unassembled WGS sequence"/>
</dbReference>
<sequence length="810" mass="85896">MPFNSAHTGAEIDAAVQMMGQIQEARDSTKDDLLEVRDLAAQVDSNAAQVGSQTASVTAKSEQVAVNTLAVEQAREQVSADSAVAEAAKGSAAASAEFAEASRVSANASQQAASQSQIAAGISEQVTAEHAETVGVLAQQVADNTSVASTSAEAAASSAQLAVEVVDGFGNRFFANYALMVAVTPKHDGTMAWVQNDPTKALNGFYRWFAAVQAWVKPSPQMALDTDIDMLRLLVSRKNRPRGKISGDAPLIFGAGEAQVLFGVHQKVPRGPSESQGTVPMLGKTPLVPMLSLLRPRSRNYDSDVVLVSGNSVMLESRGSVTPEAPVITYDAKLIDEQGQKPAPKRYAAISAGQVWSYGPDGAKQVTQDGEWFAAQCVDFDVIRTLKLTSGGLVPYTITQDGRISRDGKVLIHKLSTGQSLALGSRGIFPDPNGDYVINGIRGNLFSPLAPPGYADKLWTLSGGPRPAAWEGTTAFEPVREYVAGVTAETPATSYMLAMRKWHERMTSVAPQMLYSVSALGGTPYAGVKKGTKTYTDAMSQITTAKAIASTMGLDYVVPSISIVHGESQRDTTQAEYVAMLGEWISDYRADIVAITAQAVPPVAFISQMLTGETGTIPAIPLAQLQAHNENPYVVMVGPKYAYPYFDTYHMQGPGYMKMGELEARAERLTQISGKWQPLKVISAAVSGATITLRLNNLPNGNAGTPGPIGNLAIDTAIVSDPGNYGFQLSAGTIANVATGRDGVSIVITATAAIAAGTVLTYALQPTLGSPQTGNGRRGCIRDNDHRDFSRYDMKPLYNWLCAFSTALEI</sequence>
<comment type="caution">
    <text evidence="1">The sequence shown here is derived from an EMBL/GenBank/DDBJ whole genome shotgun (WGS) entry which is preliminary data.</text>
</comment>
<dbReference type="GO" id="GO:0016788">
    <property type="term" value="F:hydrolase activity, acting on ester bonds"/>
    <property type="evidence" value="ECO:0007669"/>
    <property type="project" value="UniProtKB-ARBA"/>
</dbReference>
<dbReference type="Gene3D" id="3.40.50.1110">
    <property type="entry name" value="SGNH hydrolase"/>
    <property type="match status" value="1"/>
</dbReference>
<dbReference type="SUPFAM" id="SSF52266">
    <property type="entry name" value="SGNH hydrolase"/>
    <property type="match status" value="1"/>
</dbReference>
<protein>
    <recommendedName>
        <fullName evidence="3">Sialate O-acetylesterase domain-containing protein</fullName>
    </recommendedName>
</protein>
<reference evidence="1 2" key="1">
    <citation type="submission" date="2017-05" db="EMBL/GenBank/DDBJ databases">
        <title>Whole genome sequence of Pseudomonas putida isolate 1312 commercialized as a biostimulant.</title>
        <authorList>
            <person name="Crovadore J."/>
            <person name="Blanc P."/>
            <person name="Chablais R."/>
            <person name="Cochard B."/>
            <person name="Grizard D."/>
            <person name="Lefort F."/>
        </authorList>
    </citation>
    <scope>NUCLEOTIDE SEQUENCE [LARGE SCALE GENOMIC DNA]</scope>
    <source>
        <strain evidence="1 2">1312</strain>
    </source>
</reference>
<organism evidence="1 2">
    <name type="scientific">Pseudomonas putida</name>
    <name type="common">Arthrobacter siderocapsulatus</name>
    <dbReference type="NCBI Taxonomy" id="303"/>
    <lineage>
        <taxon>Bacteria</taxon>
        <taxon>Pseudomonadati</taxon>
        <taxon>Pseudomonadota</taxon>
        <taxon>Gammaproteobacteria</taxon>
        <taxon>Pseudomonadales</taxon>
        <taxon>Pseudomonadaceae</taxon>
        <taxon>Pseudomonas</taxon>
    </lineage>
</organism>
<evidence type="ECO:0000313" key="2">
    <source>
        <dbReference type="Proteomes" id="UP000196082"/>
    </source>
</evidence>
<evidence type="ECO:0008006" key="3">
    <source>
        <dbReference type="Google" id="ProtNLM"/>
    </source>
</evidence>
<evidence type="ECO:0000313" key="1">
    <source>
        <dbReference type="EMBL" id="OUM34742.1"/>
    </source>
</evidence>
<gene>
    <name evidence="1" type="ORF">B8W72_09775</name>
</gene>
<dbReference type="InterPro" id="IPR036514">
    <property type="entry name" value="SGNH_hydro_sf"/>
</dbReference>